<dbReference type="PRINTS" id="PR00035">
    <property type="entry name" value="HTHGNTR"/>
</dbReference>
<dbReference type="PANTHER" id="PTHR43537">
    <property type="entry name" value="TRANSCRIPTIONAL REGULATOR, GNTR FAMILY"/>
    <property type="match status" value="1"/>
</dbReference>
<dbReference type="EMBL" id="JGYK01000002">
    <property type="protein sequence ID" value="KFI39381.1"/>
    <property type="molecule type" value="Genomic_DNA"/>
</dbReference>
<gene>
    <name evidence="5" type="ORF">BACT_0213</name>
</gene>
<dbReference type="RefSeq" id="WP_051905485.1">
    <property type="nucleotide sequence ID" value="NZ_CP011786.1"/>
</dbReference>
<name>A0A086YYN1_9BIFI</name>
<dbReference type="PANTHER" id="PTHR43537:SF5">
    <property type="entry name" value="UXU OPERON TRANSCRIPTIONAL REGULATOR"/>
    <property type="match status" value="1"/>
</dbReference>
<dbReference type="GO" id="GO:0003700">
    <property type="term" value="F:DNA-binding transcription factor activity"/>
    <property type="evidence" value="ECO:0007669"/>
    <property type="project" value="InterPro"/>
</dbReference>
<evidence type="ECO:0000256" key="2">
    <source>
        <dbReference type="ARBA" id="ARBA00023125"/>
    </source>
</evidence>
<keyword evidence="1" id="KW-0805">Transcription regulation</keyword>
<dbReference type="CDD" id="cd07377">
    <property type="entry name" value="WHTH_GntR"/>
    <property type="match status" value="1"/>
</dbReference>
<keyword evidence="3" id="KW-0804">Transcription</keyword>
<keyword evidence="2" id="KW-0238">DNA-binding</keyword>
<dbReference type="Gene3D" id="1.10.10.10">
    <property type="entry name" value="Winged helix-like DNA-binding domain superfamily/Winged helix DNA-binding domain"/>
    <property type="match status" value="1"/>
</dbReference>
<organism evidence="5 6">
    <name type="scientific">Bifidobacterium actinocoloniiforme DSM 22766</name>
    <dbReference type="NCBI Taxonomy" id="1437605"/>
    <lineage>
        <taxon>Bacteria</taxon>
        <taxon>Bacillati</taxon>
        <taxon>Actinomycetota</taxon>
        <taxon>Actinomycetes</taxon>
        <taxon>Bifidobacteriales</taxon>
        <taxon>Bifidobacteriaceae</taxon>
        <taxon>Bifidobacterium</taxon>
    </lineage>
</organism>
<dbReference type="InterPro" id="IPR008920">
    <property type="entry name" value="TF_FadR/GntR_C"/>
</dbReference>
<dbReference type="SUPFAM" id="SSF46785">
    <property type="entry name" value="Winged helix' DNA-binding domain"/>
    <property type="match status" value="1"/>
</dbReference>
<dbReference type="eggNOG" id="COG1802">
    <property type="taxonomic scope" value="Bacteria"/>
</dbReference>
<dbReference type="OrthoDB" id="9816161at2"/>
<keyword evidence="6" id="KW-1185">Reference proteome</keyword>
<dbReference type="SUPFAM" id="SSF48008">
    <property type="entry name" value="GntR ligand-binding domain-like"/>
    <property type="match status" value="1"/>
</dbReference>
<evidence type="ECO:0000256" key="3">
    <source>
        <dbReference type="ARBA" id="ARBA00023163"/>
    </source>
</evidence>
<evidence type="ECO:0000259" key="4">
    <source>
        <dbReference type="PROSITE" id="PS50949"/>
    </source>
</evidence>
<dbReference type="GO" id="GO:0003677">
    <property type="term" value="F:DNA binding"/>
    <property type="evidence" value="ECO:0007669"/>
    <property type="project" value="UniProtKB-KW"/>
</dbReference>
<accession>A0A086YYN1</accession>
<feature type="domain" description="HTH gntR-type" evidence="4">
    <location>
        <begin position="33"/>
        <end position="100"/>
    </location>
</feature>
<dbReference type="STRING" id="1437605.AB656_06895"/>
<comment type="caution">
    <text evidence="5">The sequence shown here is derived from an EMBL/GenBank/DDBJ whole genome shotgun (WGS) entry which is preliminary data.</text>
</comment>
<dbReference type="Gene3D" id="1.20.120.530">
    <property type="entry name" value="GntR ligand-binding domain-like"/>
    <property type="match status" value="1"/>
</dbReference>
<evidence type="ECO:0000256" key="1">
    <source>
        <dbReference type="ARBA" id="ARBA00023015"/>
    </source>
</evidence>
<dbReference type="SMART" id="SM00895">
    <property type="entry name" value="FCD"/>
    <property type="match status" value="1"/>
</dbReference>
<protein>
    <submittedName>
        <fullName evidence="5">Citrate catabolism transcriptional regulator, GntR family</fullName>
    </submittedName>
</protein>
<dbReference type="KEGG" id="bact:AB656_06895"/>
<dbReference type="SMART" id="SM00345">
    <property type="entry name" value="HTH_GNTR"/>
    <property type="match status" value="1"/>
</dbReference>
<dbReference type="PROSITE" id="PS50949">
    <property type="entry name" value="HTH_GNTR"/>
    <property type="match status" value="1"/>
</dbReference>
<proteinExistence type="predicted"/>
<sequence length="254" mass="29028">MEVIKGVHLDATGALTDDVAEAIKSNVDINKHSTVRENLYEALRKAVIQGDIEDGAWISESWLAQELNVSRTPVRYALNRLADEGLLVSRPRMGVIVKGVSADDVREVFDIRERLEALATRTAMRRMDSSQFQELRTLLGHTEHCYERGQFDQAIDCIGEFDRFIYRASELPRLADIVLELEDYLRHFRLLALSRTERLSQAIQEHRRIYEAMSAGDERQVNDAVSDHLAHSERYLLSLMQARRTAARPGEAHQ</sequence>
<dbReference type="Proteomes" id="UP000029015">
    <property type="component" value="Unassembled WGS sequence"/>
</dbReference>
<dbReference type="Pfam" id="PF07729">
    <property type="entry name" value="FCD"/>
    <property type="match status" value="1"/>
</dbReference>
<reference evidence="5 6" key="1">
    <citation type="submission" date="2014-03" db="EMBL/GenBank/DDBJ databases">
        <title>Genomics of Bifidobacteria.</title>
        <authorList>
            <person name="Ventura M."/>
            <person name="Milani C."/>
            <person name="Lugli G.A."/>
        </authorList>
    </citation>
    <scope>NUCLEOTIDE SEQUENCE [LARGE SCALE GENOMIC DNA]</scope>
    <source>
        <strain evidence="5 6">DSM 22766</strain>
    </source>
</reference>
<evidence type="ECO:0000313" key="5">
    <source>
        <dbReference type="EMBL" id="KFI39381.1"/>
    </source>
</evidence>
<dbReference type="InterPro" id="IPR011711">
    <property type="entry name" value="GntR_C"/>
</dbReference>
<dbReference type="InterPro" id="IPR036390">
    <property type="entry name" value="WH_DNA-bd_sf"/>
</dbReference>
<dbReference type="AlphaFoldDB" id="A0A086YYN1"/>
<dbReference type="PATRIC" id="fig|1437605.7.peg.1414"/>
<dbReference type="InterPro" id="IPR036388">
    <property type="entry name" value="WH-like_DNA-bd_sf"/>
</dbReference>
<dbReference type="InterPro" id="IPR000524">
    <property type="entry name" value="Tscrpt_reg_HTH_GntR"/>
</dbReference>
<dbReference type="Pfam" id="PF00392">
    <property type="entry name" value="GntR"/>
    <property type="match status" value="1"/>
</dbReference>
<evidence type="ECO:0000313" key="6">
    <source>
        <dbReference type="Proteomes" id="UP000029015"/>
    </source>
</evidence>